<proteinExistence type="predicted"/>
<feature type="compositionally biased region" description="Basic and acidic residues" evidence="1">
    <location>
        <begin position="273"/>
        <end position="283"/>
    </location>
</feature>
<feature type="region of interest" description="Disordered" evidence="1">
    <location>
        <begin position="270"/>
        <end position="327"/>
    </location>
</feature>
<accession>A0A7S1AZ97</accession>
<organism evidence="2">
    <name type="scientific">Noctiluca scintillans</name>
    <name type="common">Sea sparkle</name>
    <name type="synonym">Red tide dinoflagellate</name>
    <dbReference type="NCBI Taxonomy" id="2966"/>
    <lineage>
        <taxon>Eukaryota</taxon>
        <taxon>Sar</taxon>
        <taxon>Alveolata</taxon>
        <taxon>Dinophyceae</taxon>
        <taxon>Noctilucales</taxon>
        <taxon>Noctilucaceae</taxon>
        <taxon>Noctiluca</taxon>
    </lineage>
</organism>
<sequence length="327" mass="36618">MAGTLILKEKDQEVFFKISPNVDLLISEDGGVFELEANGKYMWNKAEWKRQAMGESGANTNRAVGHLTQSVVTAHHEPQVLHVVMTENDLYVPGTQLEGRKTLWRQKRAELLQSSFDGEWMMTTSPFRTGWFDARPETECDKFKNKIVISGGQPKRSSADEFDMLLDVRVWSSTLITVRIGLPGTDPTDFHGELTTINGKKHIVFTNGSMWQEWSQDAASGFAKKFVSNLQSKVFERLDTTMSSVTAMMQNARGGLIGRTMDSIMPKGATRTVEAEKKHRSEPVEIEEDERSRERGAAQGSSRGPMRRILNAVTGSGQPDVSYTLLR</sequence>
<reference evidence="2" key="1">
    <citation type="submission" date="2021-01" db="EMBL/GenBank/DDBJ databases">
        <authorList>
            <person name="Corre E."/>
            <person name="Pelletier E."/>
            <person name="Niang G."/>
            <person name="Scheremetjew M."/>
            <person name="Finn R."/>
            <person name="Kale V."/>
            <person name="Holt S."/>
            <person name="Cochrane G."/>
            <person name="Meng A."/>
            <person name="Brown T."/>
            <person name="Cohen L."/>
        </authorList>
    </citation>
    <scope>NUCLEOTIDE SEQUENCE</scope>
</reference>
<dbReference type="EMBL" id="HBFQ01062660">
    <property type="protein sequence ID" value="CAD8870014.1"/>
    <property type="molecule type" value="Transcribed_RNA"/>
</dbReference>
<evidence type="ECO:0000256" key="1">
    <source>
        <dbReference type="SAM" id="MobiDB-lite"/>
    </source>
</evidence>
<evidence type="ECO:0000313" key="2">
    <source>
        <dbReference type="EMBL" id="CAD8870014.1"/>
    </source>
</evidence>
<name>A0A7S1AZ97_NOCSC</name>
<gene>
    <name evidence="2" type="ORF">NSCI0253_LOCUS44371</name>
</gene>
<dbReference type="AlphaFoldDB" id="A0A7S1AZ97"/>
<protein>
    <submittedName>
        <fullName evidence="2">Uncharacterized protein</fullName>
    </submittedName>
</protein>